<proteinExistence type="predicted"/>
<dbReference type="EMBL" id="CABVGX010000001">
    <property type="protein sequence ID" value="VVM35936.1"/>
    <property type="molecule type" value="Genomic_DNA"/>
</dbReference>
<protein>
    <submittedName>
        <fullName evidence="1">Uncharacterized protein</fullName>
    </submittedName>
</protein>
<dbReference type="OrthoDB" id="6505552at2"/>
<accession>A0A5E6NYF6</accession>
<dbReference type="RefSeq" id="WP_150578564.1">
    <property type="nucleotide sequence ID" value="NZ_CABVGX010000001.1"/>
</dbReference>
<gene>
    <name evidence="1" type="ORF">PS645_00022</name>
</gene>
<dbReference type="AlphaFoldDB" id="A0A5E6NYF6"/>
<reference evidence="1 2" key="1">
    <citation type="submission" date="2019-09" db="EMBL/GenBank/DDBJ databases">
        <authorList>
            <person name="Chandra G."/>
            <person name="Truman W A."/>
        </authorList>
    </citation>
    <scope>NUCLEOTIDE SEQUENCE [LARGE SCALE GENOMIC DNA]</scope>
    <source>
        <strain evidence="1">PS645</strain>
    </source>
</reference>
<dbReference type="Proteomes" id="UP000325607">
    <property type="component" value="Unassembled WGS sequence"/>
</dbReference>
<evidence type="ECO:0000313" key="1">
    <source>
        <dbReference type="EMBL" id="VVM35936.1"/>
    </source>
</evidence>
<name>A0A5E6NYF6_PSEFL</name>
<sequence length="129" mass="14321">MSEEMHRPWFGDGLPPPGTICEIAASTQYLINRYPEGAKVKVYSNFTDDRGIELAAFIDAAGQVGGVAIAKCFRPTKEQIAEAERDRAISELKKVFDSRSHELMPTSNKYLDTLFGAIHDAGYRKQVTP</sequence>
<evidence type="ECO:0000313" key="2">
    <source>
        <dbReference type="Proteomes" id="UP000325607"/>
    </source>
</evidence>
<organism evidence="1 2">
    <name type="scientific">Pseudomonas fluorescens</name>
    <dbReference type="NCBI Taxonomy" id="294"/>
    <lineage>
        <taxon>Bacteria</taxon>
        <taxon>Pseudomonadati</taxon>
        <taxon>Pseudomonadota</taxon>
        <taxon>Gammaproteobacteria</taxon>
        <taxon>Pseudomonadales</taxon>
        <taxon>Pseudomonadaceae</taxon>
        <taxon>Pseudomonas</taxon>
    </lineage>
</organism>